<accession>A0A6M4PJM2</accession>
<sequence>MTLTKKIVATAALILGATAAAASPALAENHAPVSPETSQTTVVTPQGNQMP</sequence>
<dbReference type="RefSeq" id="WP_171155331.1">
    <property type="nucleotide sequence ID" value="NZ_CP053189.1"/>
</dbReference>
<dbReference type="AlphaFoldDB" id="A0A6M4PJM2"/>
<feature type="compositionally biased region" description="Polar residues" evidence="1">
    <location>
        <begin position="35"/>
        <end position="51"/>
    </location>
</feature>
<reference evidence="3 4" key="1">
    <citation type="submission" date="2020-05" db="EMBL/GenBank/DDBJ databases">
        <authorList>
            <person name="Li K."/>
        </authorList>
    </citation>
    <scope>NUCLEOTIDE SEQUENCE [LARGE SCALE GENOMIC DNA]</scope>
    <source>
        <strain evidence="4">jing01</strain>
    </source>
</reference>
<feature type="signal peptide" evidence="2">
    <location>
        <begin position="1"/>
        <end position="27"/>
    </location>
</feature>
<evidence type="ECO:0000256" key="1">
    <source>
        <dbReference type="SAM" id="MobiDB-lite"/>
    </source>
</evidence>
<evidence type="ECO:0000313" key="4">
    <source>
        <dbReference type="Proteomes" id="UP000502641"/>
    </source>
</evidence>
<dbReference type="KEGG" id="sarg:HKX69_19600"/>
<proteinExistence type="predicted"/>
<feature type="chain" id="PRO_5026847982" evidence="2">
    <location>
        <begin position="28"/>
        <end position="51"/>
    </location>
</feature>
<name>A0A6M4PJM2_9ACTN</name>
<gene>
    <name evidence="3" type="ORF">HKX69_19600</name>
</gene>
<protein>
    <submittedName>
        <fullName evidence="3">Uncharacterized protein</fullName>
    </submittedName>
</protein>
<dbReference type="EMBL" id="CP053189">
    <property type="protein sequence ID" value="QJS11418.1"/>
    <property type="molecule type" value="Genomic_DNA"/>
</dbReference>
<keyword evidence="4" id="KW-1185">Reference proteome</keyword>
<feature type="region of interest" description="Disordered" evidence="1">
    <location>
        <begin position="24"/>
        <end position="51"/>
    </location>
</feature>
<evidence type="ECO:0000256" key="2">
    <source>
        <dbReference type="SAM" id="SignalP"/>
    </source>
</evidence>
<organism evidence="3 4">
    <name type="scientific">Streptomyces argyrophylli</name>
    <dbReference type="NCBI Taxonomy" id="2726118"/>
    <lineage>
        <taxon>Bacteria</taxon>
        <taxon>Bacillati</taxon>
        <taxon>Actinomycetota</taxon>
        <taxon>Actinomycetes</taxon>
        <taxon>Kitasatosporales</taxon>
        <taxon>Streptomycetaceae</taxon>
        <taxon>Streptomyces</taxon>
    </lineage>
</organism>
<keyword evidence="2" id="KW-0732">Signal</keyword>
<dbReference type="Proteomes" id="UP000502641">
    <property type="component" value="Chromosome"/>
</dbReference>
<evidence type="ECO:0000313" key="3">
    <source>
        <dbReference type="EMBL" id="QJS11418.1"/>
    </source>
</evidence>